<reference evidence="13 14" key="1">
    <citation type="submission" date="2020-05" db="EMBL/GenBank/DDBJ databases">
        <title>Identification and distribution of gene clusters putatively required for synthesis of sphingolipid metabolism inhibitors in phylogenetically diverse species of the filamentous fungus Fusarium.</title>
        <authorList>
            <person name="Kim H.-S."/>
            <person name="Busman M."/>
            <person name="Brown D.W."/>
            <person name="Divon H."/>
            <person name="Uhlig S."/>
            <person name="Proctor R.H."/>
        </authorList>
    </citation>
    <scope>NUCLEOTIDE SEQUENCE [LARGE SCALE GENOMIC DNA]</scope>
    <source>
        <strain evidence="13 14">NRRL 20693</strain>
    </source>
</reference>
<dbReference type="InterPro" id="IPR013154">
    <property type="entry name" value="ADH-like_N"/>
</dbReference>
<dbReference type="Pfam" id="PF14765">
    <property type="entry name" value="PS-DH"/>
    <property type="match status" value="1"/>
</dbReference>
<dbReference type="FunFam" id="3.40.50.720:FF:000209">
    <property type="entry name" value="Polyketide synthase Pks12"/>
    <property type="match status" value="1"/>
</dbReference>
<dbReference type="InterPro" id="IPR001227">
    <property type="entry name" value="Ac_transferase_dom_sf"/>
</dbReference>
<keyword evidence="5" id="KW-0560">Oxidoreductase</keyword>
<dbReference type="InterPro" id="IPR016036">
    <property type="entry name" value="Malonyl_transacylase_ACP-bd"/>
</dbReference>
<dbReference type="InterPro" id="IPR014030">
    <property type="entry name" value="Ketoacyl_synth_N"/>
</dbReference>
<dbReference type="GO" id="GO:1901336">
    <property type="term" value="P:lactone biosynthetic process"/>
    <property type="evidence" value="ECO:0007669"/>
    <property type="project" value="UniProtKB-ARBA"/>
</dbReference>
<feature type="active site" description="Proton donor; for dehydratase activity" evidence="8">
    <location>
        <position position="1154"/>
    </location>
</feature>
<dbReference type="InterPro" id="IPR011032">
    <property type="entry name" value="GroES-like_sf"/>
</dbReference>
<feature type="region of interest" description="C-terminal hotdog fold" evidence="8">
    <location>
        <begin position="1093"/>
        <end position="1244"/>
    </location>
</feature>
<comment type="caution">
    <text evidence="13">The sequence shown here is derived from an EMBL/GenBank/DDBJ whole genome shotgun (WGS) entry which is preliminary data.</text>
</comment>
<dbReference type="Pfam" id="PF13602">
    <property type="entry name" value="ADH_zinc_N_2"/>
    <property type="match status" value="1"/>
</dbReference>
<dbReference type="PROSITE" id="PS50075">
    <property type="entry name" value="CARRIER"/>
    <property type="match status" value="1"/>
</dbReference>
<evidence type="ECO:0000256" key="4">
    <source>
        <dbReference type="ARBA" id="ARBA00022857"/>
    </source>
</evidence>
<feature type="domain" description="Ketosynthase family 3 (KS3)" evidence="11">
    <location>
        <begin position="10"/>
        <end position="431"/>
    </location>
</feature>
<dbReference type="InterPro" id="IPR049552">
    <property type="entry name" value="PKS_DH_N"/>
</dbReference>
<protein>
    <submittedName>
        <fullName evidence="13">KR domain-containing protein</fullName>
    </submittedName>
</protein>
<evidence type="ECO:0000313" key="13">
    <source>
        <dbReference type="EMBL" id="KAF5672012.1"/>
    </source>
</evidence>
<dbReference type="Gene3D" id="3.30.70.3290">
    <property type="match status" value="2"/>
</dbReference>
<evidence type="ECO:0000256" key="8">
    <source>
        <dbReference type="PROSITE-ProRule" id="PRU01363"/>
    </source>
</evidence>
<dbReference type="InterPro" id="IPR020841">
    <property type="entry name" value="PKS_Beta-ketoAc_synthase_dom"/>
</dbReference>
<dbReference type="SUPFAM" id="SSF50129">
    <property type="entry name" value="GroES-like"/>
    <property type="match status" value="1"/>
</dbReference>
<evidence type="ECO:0000313" key="14">
    <source>
        <dbReference type="Proteomes" id="UP000567885"/>
    </source>
</evidence>
<dbReference type="GO" id="GO:0031177">
    <property type="term" value="F:phosphopantetheine binding"/>
    <property type="evidence" value="ECO:0007669"/>
    <property type="project" value="InterPro"/>
</dbReference>
<evidence type="ECO:0000256" key="9">
    <source>
        <dbReference type="SAM" id="MobiDB-lite"/>
    </source>
</evidence>
<dbReference type="CDD" id="cd00833">
    <property type="entry name" value="PKS"/>
    <property type="match status" value="1"/>
</dbReference>
<keyword evidence="14" id="KW-1185">Reference proteome</keyword>
<dbReference type="SUPFAM" id="SSF55048">
    <property type="entry name" value="Probable ACP-binding domain of malonyl-CoA ACP transacylase"/>
    <property type="match status" value="1"/>
</dbReference>
<dbReference type="Gene3D" id="3.40.50.720">
    <property type="entry name" value="NAD(P)-binding Rossmann-like Domain"/>
    <property type="match status" value="2"/>
</dbReference>
<dbReference type="InterPro" id="IPR036736">
    <property type="entry name" value="ACP-like_sf"/>
</dbReference>
<dbReference type="GO" id="GO:0004312">
    <property type="term" value="F:fatty acid synthase activity"/>
    <property type="evidence" value="ECO:0007669"/>
    <property type="project" value="TreeGrafter"/>
</dbReference>
<dbReference type="Pfam" id="PF21089">
    <property type="entry name" value="PKS_DH_N"/>
    <property type="match status" value="1"/>
</dbReference>
<dbReference type="InterPro" id="IPR013968">
    <property type="entry name" value="PKS_KR"/>
</dbReference>
<dbReference type="Gene3D" id="3.30.70.250">
    <property type="entry name" value="Malonyl-CoA ACP transacylase, ACP-binding"/>
    <property type="match status" value="1"/>
</dbReference>
<keyword evidence="4" id="KW-0521">NADP</keyword>
<evidence type="ECO:0000259" key="10">
    <source>
        <dbReference type="PROSITE" id="PS50075"/>
    </source>
</evidence>
<dbReference type="GO" id="GO:0006633">
    <property type="term" value="P:fatty acid biosynthetic process"/>
    <property type="evidence" value="ECO:0007669"/>
    <property type="project" value="TreeGrafter"/>
</dbReference>
<dbReference type="Pfam" id="PF00698">
    <property type="entry name" value="Acyl_transf_1"/>
    <property type="match status" value="1"/>
</dbReference>
<dbReference type="CDD" id="cd02440">
    <property type="entry name" value="AdoMet_MTases"/>
    <property type="match status" value="1"/>
</dbReference>
<dbReference type="SUPFAM" id="SSF53901">
    <property type="entry name" value="Thiolase-like"/>
    <property type="match status" value="1"/>
</dbReference>
<dbReference type="InterPro" id="IPR014031">
    <property type="entry name" value="Ketoacyl_synth_C"/>
</dbReference>
<sequence>MDTTVPTSAAEPVAICGMALRLPGGINTPSQFWDFIVSKQDAQGPIPESRFNASTYYSKAGKPGFVRTDRGYFLDESVDLGALDTTLFTMPKNEVERADPQQRLLLELTRECLESAGEVNYRGKPIGTYVGSFGEDWLNLMGKDTQVPGLYKVSGAGDFLLSNRISYEYDLRGPSMTIRTGCSAALIGLHQACLAIRSGDCDSAIVGGSNLLIAPGLTADLSEQRVLSPNGSCRSFDADADGYARGDAVNVVYLKRLSTAIRDGNPIRAVIRGTFSNADGKKAGLTLPSYEGHEALIRRTYEIAGISDVSATAFVECHGTGTPIGDPIETRAVASVFGGEKGVYIGSVKPNVGHSEGASGLTALIKMVLALEHRVIPPNIKFDKPNPKIPFAEKNLVVPVEPMPWPSDRMERISVNSFGIGGANAHVVVDSFRSFTGTVNQNGEPARSIAGDPQLVVFSANTADSLRRQVVNNTRYIEQNSNRVPEVAYTLGARRDHLPHRAFSVLHGGATTTSPFAKTPGDTPPRVVFTFTGQGAQWPRMGAELLASNAYSTFAKSIKRMDKALSLLSGGPSWSIVDELSKAPEESNVNQAAYSQPLCTAVQIALVDMLAEYNVQPYAVVGHSSGELAAAYAAGRLTSQEAIIAAYYRGVVSESVQRKGAMAALGLSREKIEPLLLDGAVIACENSPSNVTISGDRDRVDDVLARIKTEDPAAFARVLKVDKAYHSYHMEEVGETYESLIAPHLGVKMNGSALTNGHKTNGMNSTNGSKEINGTKQHHLGQDDGVQVLMASSVTGKPLPMSDKTDAKYWRTNLESPVLFRKAVESIVGHAGKDKEVDGPLVFLELGPHSALAGPLRQTLAQTPISSSPYTSCLVRSKHATETFLTSLGFLWQQNHPINFDKLLNPSGSLRVVPDLPTYPWQHDHSYLLKSRLMDRWKSPAAKKHELLGVRVAESTDTEPLWRNVLHLSSVPWLRDHKVKGDIIFPCAGYVGMAGEAVRQMAAAGVDDAEFAGFSVRGVVIDAAMLLHENKSTEVLTTLSRHRLTDTLDSEKWEFVISSHNGAAWTKHCTGQVSAISRRPSSGDVAVLPEKLPRHVHASRWYMDMDRVGGNYGHFFQGLTDITAATTDNRALATAIQTTWDEEEFYAVHPTQIDSFLQLVQAAAVRGVGHTLRTMVVPTYIEQMDVFASTSDPGASSPLVQAVKSTTTPHGSVTGGGTGHFPTGQLGLDVRGIKMSPLAGDVTEETPNPHAAARTHWREDIDFASMASMVLPNEDQMAYTDDLRELTSLCIRESLRVLNSQERSVDPPGQHLQRFLQWMQAQPVASAEMQNGHGTDRMGALFTRLLGTDLDCFAVALKQVLDNILPLLRGEVEPLEVLMQDNILSGVYKALNWSKRPAIFQVLAHSNPHMRILEIGAGTGGTTEIVLNAIHNSAAQHRTYASYTYTDISAGFFQTAGERFEKHASTMDFRVLDITRDPIEQGFEPHSFDLIIASNVLHATPSLSSTLRNVHTLLSKEGRLYLEELTTETKAWNYIMGILPGWWLGEAEGRVDEPYVTPERWDKELKIAGFEGVDDYVLDCPAGKHSNAFMLARPAHVDTGRKKTVTIVLDEASRELAETILQEYLVSQNYEVTLHEFDDKAGFPSMQGGGDLVCVMDMSSTRRPLLDDISPSRLRSFQDLMSAASSSSTGVGILWLTRPSQLETEGELCSDPRWGLIQGAARVIRSELALDLATCEVETIDEQTLPVVEGVLAKFMRRRENRDDSVGPEYEFAISRDGKVYIPRIYPFHLGDELKNVAAAALTAAAANDGAIQSSRLEIEKPGRLNTLRWVTQPSSTLTLAEDELLIEPKAVGMNFRDVLSVMGIIEVDVLGLEHAGVVRAVGGPGGDVQVGDRVMVMGGYGFSTISKVTRDQCVTIPDALSFTDAATMGTVFATVIYALLDVGRLRAGQSLLIHSACGGVGLAALQIARMAGIEEIYCTVSVEAKRHHLETVCGIPSDRIFNSRDASFLPEIQRATHGRGVDVVLNSLSGELLHTSWDCVAEFGTMIEIGKRDLIGHGKLALHPFLLNRSYQCVDLDHLMRRRPSAGHRLLKQVVQYYREGHIQPINPVTVYNAADIGDCFLYMQKGQHIGKIVVSMESNDGKGPKASTVTKQHNYRFNPAASYLLVGGLGGLGRAVSSWMVENGARHLIYLSRSAGETESDKDFFEELRSQGCTVTGVKGDVTELADVQRAVTEAASRSVPLKGVINMSMVLRDHNFGTMPHEAWTEAVAPKVRGTLNLHEATSSLPLDFFLLFSSASGTFGQRGQANYASANTFLDAFVRYRHRQNLPAQSINIGIMLDHGYVADNAALRERLLARGNYGIRITQLLDALSAVLSAPSSSSTPSPTPSSTPSSTSQLILGAGSTLPLSDPTNRVMFKTDRRMASYWNDDNDASGNATKTGGSAHGSKLAAFIAQATTYGDLSALNGPDAPAFVAHQIGAQLLTLLLRPMDDDSVIDVSRSPQDLGLDSLVAIELRAWWKATLQFDVSVLEMLGMPSLMAMGQRAVEGLKARVEAEGDVADGAEGTVNGVDPRIELLKMP</sequence>
<dbReference type="GO" id="GO:0044550">
    <property type="term" value="P:secondary metabolite biosynthetic process"/>
    <property type="evidence" value="ECO:0007669"/>
    <property type="project" value="TreeGrafter"/>
</dbReference>
<dbReference type="SUPFAM" id="SSF52151">
    <property type="entry name" value="FabD/lysophospholipase-like"/>
    <property type="match status" value="1"/>
</dbReference>
<keyword evidence="1" id="KW-0596">Phosphopantetheine</keyword>
<dbReference type="SUPFAM" id="SSF47336">
    <property type="entry name" value="ACP-like"/>
    <property type="match status" value="1"/>
</dbReference>
<dbReference type="InterPro" id="IPR009081">
    <property type="entry name" value="PP-bd_ACP"/>
</dbReference>
<evidence type="ECO:0000256" key="5">
    <source>
        <dbReference type="ARBA" id="ARBA00023002"/>
    </source>
</evidence>
<dbReference type="Gene3D" id="3.40.47.10">
    <property type="match status" value="1"/>
</dbReference>
<dbReference type="Gene3D" id="3.40.50.150">
    <property type="entry name" value="Vaccinia Virus protein VP39"/>
    <property type="match status" value="1"/>
</dbReference>
<dbReference type="PANTHER" id="PTHR43775">
    <property type="entry name" value="FATTY ACID SYNTHASE"/>
    <property type="match status" value="1"/>
</dbReference>
<dbReference type="SMART" id="SM00822">
    <property type="entry name" value="PKS_KR"/>
    <property type="match status" value="1"/>
</dbReference>
<keyword evidence="3" id="KW-0808">Transferase</keyword>
<dbReference type="PANTHER" id="PTHR43775:SF28">
    <property type="entry name" value="SYNTHASE, PUTATIVE-RELATED"/>
    <property type="match status" value="1"/>
</dbReference>
<keyword evidence="2" id="KW-0597">Phosphoprotein</keyword>
<dbReference type="GO" id="GO:0016491">
    <property type="term" value="F:oxidoreductase activity"/>
    <property type="evidence" value="ECO:0007669"/>
    <property type="project" value="UniProtKB-KW"/>
</dbReference>
<feature type="compositionally biased region" description="Low complexity" evidence="9">
    <location>
        <begin position="2380"/>
        <end position="2398"/>
    </location>
</feature>
<dbReference type="SMART" id="SM00825">
    <property type="entry name" value="PKS_KS"/>
    <property type="match status" value="1"/>
</dbReference>
<proteinExistence type="predicted"/>
<dbReference type="InterPro" id="IPR020807">
    <property type="entry name" value="PKS_DH"/>
</dbReference>
<dbReference type="Pfam" id="PF08242">
    <property type="entry name" value="Methyltransf_12"/>
    <property type="match status" value="1"/>
</dbReference>
<dbReference type="SMART" id="SM00826">
    <property type="entry name" value="PKS_DH"/>
    <property type="match status" value="1"/>
</dbReference>
<dbReference type="EMBL" id="JAAGWQ010000063">
    <property type="protein sequence ID" value="KAF5672012.1"/>
    <property type="molecule type" value="Genomic_DNA"/>
</dbReference>
<dbReference type="PROSITE" id="PS52019">
    <property type="entry name" value="PKS_MFAS_DH"/>
    <property type="match status" value="1"/>
</dbReference>
<evidence type="ECO:0000256" key="1">
    <source>
        <dbReference type="ARBA" id="ARBA00022450"/>
    </source>
</evidence>
<dbReference type="InterPro" id="IPR016035">
    <property type="entry name" value="Acyl_Trfase/lysoPLipase"/>
</dbReference>
<dbReference type="InterPro" id="IPR057326">
    <property type="entry name" value="KR_dom"/>
</dbReference>
<dbReference type="Pfam" id="PF08240">
    <property type="entry name" value="ADH_N"/>
    <property type="match status" value="1"/>
</dbReference>
<dbReference type="Gene3D" id="3.40.366.10">
    <property type="entry name" value="Malonyl-Coenzyme A Acyl Carrier Protein, domain 2"/>
    <property type="match status" value="2"/>
</dbReference>
<dbReference type="Pfam" id="PF00109">
    <property type="entry name" value="ketoacyl-synt"/>
    <property type="match status" value="1"/>
</dbReference>
<evidence type="ECO:0000256" key="6">
    <source>
        <dbReference type="ARBA" id="ARBA00023268"/>
    </source>
</evidence>
<dbReference type="PROSITE" id="PS52004">
    <property type="entry name" value="KS3_2"/>
    <property type="match status" value="1"/>
</dbReference>
<organism evidence="13 14">
    <name type="scientific">Fusarium heterosporum</name>
    <dbReference type="NCBI Taxonomy" id="42747"/>
    <lineage>
        <taxon>Eukaryota</taxon>
        <taxon>Fungi</taxon>
        <taxon>Dikarya</taxon>
        <taxon>Ascomycota</taxon>
        <taxon>Pezizomycotina</taxon>
        <taxon>Sordariomycetes</taxon>
        <taxon>Hypocreomycetidae</taxon>
        <taxon>Hypocreales</taxon>
        <taxon>Nectriaceae</taxon>
        <taxon>Fusarium</taxon>
        <taxon>Fusarium heterosporum species complex</taxon>
    </lineage>
</organism>
<name>A0A8H5TM78_FUSHE</name>
<evidence type="ECO:0000256" key="2">
    <source>
        <dbReference type="ARBA" id="ARBA00022553"/>
    </source>
</evidence>
<dbReference type="InterPro" id="IPR036291">
    <property type="entry name" value="NAD(P)-bd_dom_sf"/>
</dbReference>
<dbReference type="InterPro" id="IPR016039">
    <property type="entry name" value="Thiolase-like"/>
</dbReference>
<feature type="domain" description="PKS/mFAS DH" evidence="12">
    <location>
        <begin position="945"/>
        <end position="1244"/>
    </location>
</feature>
<dbReference type="SMART" id="SM00829">
    <property type="entry name" value="PKS_ER"/>
    <property type="match status" value="1"/>
</dbReference>
<dbReference type="Gene3D" id="3.10.129.110">
    <property type="entry name" value="Polyketide synthase dehydratase"/>
    <property type="match status" value="1"/>
</dbReference>
<dbReference type="InterPro" id="IPR013217">
    <property type="entry name" value="Methyltransf_12"/>
</dbReference>
<dbReference type="InterPro" id="IPR032821">
    <property type="entry name" value="PKS_assoc"/>
</dbReference>
<dbReference type="SMART" id="SM00827">
    <property type="entry name" value="PKS_AT"/>
    <property type="match status" value="1"/>
</dbReference>
<evidence type="ECO:0000256" key="3">
    <source>
        <dbReference type="ARBA" id="ARBA00022679"/>
    </source>
</evidence>
<evidence type="ECO:0000256" key="7">
    <source>
        <dbReference type="ARBA" id="ARBA00023315"/>
    </source>
</evidence>
<dbReference type="Pfam" id="PF08659">
    <property type="entry name" value="KR"/>
    <property type="match status" value="1"/>
</dbReference>
<dbReference type="Pfam" id="PF16197">
    <property type="entry name" value="KAsynt_C_assoc"/>
    <property type="match status" value="1"/>
</dbReference>
<dbReference type="InterPro" id="IPR020843">
    <property type="entry name" value="ER"/>
</dbReference>
<dbReference type="CDD" id="cd05195">
    <property type="entry name" value="enoyl_red"/>
    <property type="match status" value="1"/>
</dbReference>
<feature type="domain" description="Carrier" evidence="10">
    <location>
        <begin position="2471"/>
        <end position="2551"/>
    </location>
</feature>
<dbReference type="Pfam" id="PF02801">
    <property type="entry name" value="Ketoacyl-synt_C"/>
    <property type="match status" value="1"/>
</dbReference>
<gene>
    <name evidence="13" type="ORF">FHETE_3884</name>
</gene>
<dbReference type="InterPro" id="IPR014043">
    <property type="entry name" value="Acyl_transferase_dom"/>
</dbReference>
<dbReference type="InterPro" id="IPR050091">
    <property type="entry name" value="PKS_NRPS_Biosynth_Enz"/>
</dbReference>
<dbReference type="SMART" id="SM00823">
    <property type="entry name" value="PKS_PP"/>
    <property type="match status" value="1"/>
</dbReference>
<dbReference type="Proteomes" id="UP000567885">
    <property type="component" value="Unassembled WGS sequence"/>
</dbReference>
<accession>A0A8H5TM78</accession>
<keyword evidence="7" id="KW-0012">Acyltransferase</keyword>
<dbReference type="InterPro" id="IPR049551">
    <property type="entry name" value="PKS_DH_C"/>
</dbReference>
<dbReference type="Gene3D" id="3.90.180.10">
    <property type="entry name" value="Medium-chain alcohol dehydrogenases, catalytic domain"/>
    <property type="match status" value="1"/>
</dbReference>
<dbReference type="SUPFAM" id="SSF53335">
    <property type="entry name" value="S-adenosyl-L-methionine-dependent methyltransferases"/>
    <property type="match status" value="1"/>
</dbReference>
<evidence type="ECO:0000259" key="11">
    <source>
        <dbReference type="PROSITE" id="PS52004"/>
    </source>
</evidence>
<dbReference type="InterPro" id="IPR049900">
    <property type="entry name" value="PKS_mFAS_DH"/>
</dbReference>
<feature type="region of interest" description="Disordered" evidence="9">
    <location>
        <begin position="2380"/>
        <end position="2409"/>
    </location>
</feature>
<keyword evidence="6" id="KW-0511">Multifunctional enzyme</keyword>
<evidence type="ECO:0000259" key="12">
    <source>
        <dbReference type="PROSITE" id="PS52019"/>
    </source>
</evidence>
<dbReference type="InterPro" id="IPR042104">
    <property type="entry name" value="PKS_dehydratase_sf"/>
</dbReference>
<dbReference type="InterPro" id="IPR020806">
    <property type="entry name" value="PKS_PP-bd"/>
</dbReference>
<dbReference type="InterPro" id="IPR029063">
    <property type="entry name" value="SAM-dependent_MTases_sf"/>
</dbReference>
<dbReference type="OrthoDB" id="329835at2759"/>
<dbReference type="SUPFAM" id="SSF51735">
    <property type="entry name" value="NAD(P)-binding Rossmann-fold domains"/>
    <property type="match status" value="2"/>
</dbReference>
<feature type="active site" description="Proton acceptor; for dehydratase activity" evidence="8">
    <location>
        <position position="977"/>
    </location>
</feature>
<feature type="region of interest" description="N-terminal hotdog fold" evidence="8">
    <location>
        <begin position="945"/>
        <end position="1080"/>
    </location>
</feature>